<keyword evidence="1" id="KW-0472">Membrane</keyword>
<reference evidence="2 3" key="1">
    <citation type="submission" date="2024-09" db="EMBL/GenBank/DDBJ databases">
        <authorList>
            <person name="Ruan L."/>
        </authorList>
    </citation>
    <scope>NUCLEOTIDE SEQUENCE [LARGE SCALE GENOMIC DNA]</scope>
    <source>
        <strain evidence="2 3">D33</strain>
    </source>
</reference>
<name>A0ABV5BB61_9BACL</name>
<evidence type="ECO:0000256" key="1">
    <source>
        <dbReference type="SAM" id="Phobius"/>
    </source>
</evidence>
<dbReference type="PANTHER" id="PTHR34980:SF2">
    <property type="entry name" value="INNER MEMBRANE PROTEIN YHAH-RELATED"/>
    <property type="match status" value="1"/>
</dbReference>
<evidence type="ECO:0000313" key="3">
    <source>
        <dbReference type="Proteomes" id="UP001580407"/>
    </source>
</evidence>
<evidence type="ECO:0000313" key="2">
    <source>
        <dbReference type="EMBL" id="MFB5682940.1"/>
    </source>
</evidence>
<dbReference type="RefSeq" id="WP_375526684.1">
    <property type="nucleotide sequence ID" value="NZ_JBHILM010000021.1"/>
</dbReference>
<organism evidence="2 3">
    <name type="scientific">Paenibacillus terreus</name>
    <dbReference type="NCBI Taxonomy" id="1387834"/>
    <lineage>
        <taxon>Bacteria</taxon>
        <taxon>Bacillati</taxon>
        <taxon>Bacillota</taxon>
        <taxon>Bacilli</taxon>
        <taxon>Bacillales</taxon>
        <taxon>Paenibacillaceae</taxon>
        <taxon>Paenibacillus</taxon>
    </lineage>
</organism>
<comment type="caution">
    <text evidence="2">The sequence shown here is derived from an EMBL/GenBank/DDBJ whole genome shotgun (WGS) entry which is preliminary data.</text>
</comment>
<accession>A0ABV5BB61</accession>
<feature type="transmembrane region" description="Helical" evidence="1">
    <location>
        <begin position="49"/>
        <end position="66"/>
    </location>
</feature>
<proteinExistence type="predicted"/>
<keyword evidence="3" id="KW-1185">Reference proteome</keyword>
<dbReference type="Pfam" id="PF05656">
    <property type="entry name" value="DUF805"/>
    <property type="match status" value="1"/>
</dbReference>
<dbReference type="InterPro" id="IPR008523">
    <property type="entry name" value="DUF805"/>
</dbReference>
<gene>
    <name evidence="2" type="ORF">ACE3NQ_18650</name>
</gene>
<feature type="transmembrane region" description="Helical" evidence="1">
    <location>
        <begin position="78"/>
        <end position="98"/>
    </location>
</feature>
<keyword evidence="1" id="KW-1133">Transmembrane helix</keyword>
<dbReference type="PANTHER" id="PTHR34980">
    <property type="entry name" value="INNER MEMBRANE PROTEIN-RELATED-RELATED"/>
    <property type="match status" value="1"/>
</dbReference>
<dbReference type="EMBL" id="JBHILM010000021">
    <property type="protein sequence ID" value="MFB5682940.1"/>
    <property type="molecule type" value="Genomic_DNA"/>
</dbReference>
<protein>
    <submittedName>
        <fullName evidence="2">DUF805 domain-containing protein</fullName>
    </submittedName>
</protein>
<feature type="transmembrane region" description="Helical" evidence="1">
    <location>
        <begin position="23"/>
        <end position="43"/>
    </location>
</feature>
<sequence length="122" mass="13751">MNWYVSVLKNYVGFQGRARREEYWMFVLVNFGVTIVLSLLQALIGLDQVLTSIYGLAVLLPSLAVGARRLHDTGRSGWWLLLNLIPLIGSIILIVFFVQDSQYGDNQYGPNPKHGANPNLKF</sequence>
<dbReference type="Proteomes" id="UP001580407">
    <property type="component" value="Unassembled WGS sequence"/>
</dbReference>
<keyword evidence="1" id="KW-0812">Transmembrane</keyword>